<evidence type="ECO:0000313" key="4">
    <source>
        <dbReference type="Proteomes" id="UP000245119"/>
    </source>
</evidence>
<dbReference type="PROSITE" id="PS51910">
    <property type="entry name" value="GH18_2"/>
    <property type="match status" value="1"/>
</dbReference>
<comment type="caution">
    <text evidence="3">The sequence shown here is derived from an EMBL/GenBank/DDBJ whole genome shotgun (WGS) entry which is preliminary data.</text>
</comment>
<dbReference type="InterPro" id="IPR029070">
    <property type="entry name" value="Chitinase_insertion_sf"/>
</dbReference>
<dbReference type="InterPro" id="IPR011583">
    <property type="entry name" value="Chitinase_II/V-like_cat"/>
</dbReference>
<proteinExistence type="predicted"/>
<dbReference type="Pfam" id="PF00704">
    <property type="entry name" value="Glyco_hydro_18"/>
    <property type="match status" value="3"/>
</dbReference>
<sequence length="503" mass="56020">MFTPSPIFRFKDIQRLKINNPQLKTMLSVGGWDVGSLPFSILVSDSSSIREFAETTTKFLREHGFDGLDVDWRFPTQRGGQRQDGARFTLLLKDIRVEFERESVESGKTRLMLSVVVGSSKSVVDYGYEILEVTKYRWTADYWLKKVPDPAVVNLGLSFHAVTFLLTSLNNDSLGAPASGPGRVGTFTFTKGRLAFFEVCLLQALGARKKYEASYQVPYLVHRDLWVAYEDRDSLTAKVRFIREVGVGGVAVWYIDEDDFGGTFCHLGSYPLLKLVSKELHVNFINFATFDQHGTWEEVKEHHSPLFSSSPAQVNGRALSASKATEIMKKSGIPMWKVNFGVSFFARSYTVSNSSKHVSSGKAGNHTGQKGFLAYFEVCELLKKGATIGWISDQVVPFLTFGDQWVAFDNQRSINEKVQYAMKSGYGGLAVWTVDVDDFSGQFCQQGPFPLLQTLLSSCSRYSSVPQVAECQDTRLPAAHSVQEVAGAVQCGKVDNNRHSSQA</sequence>
<evidence type="ECO:0000313" key="3">
    <source>
        <dbReference type="EMBL" id="PVD39536.1"/>
    </source>
</evidence>
<dbReference type="AlphaFoldDB" id="A0A2T7Q1K8"/>
<dbReference type="Gene3D" id="3.10.50.10">
    <property type="match status" value="2"/>
</dbReference>
<dbReference type="SUPFAM" id="SSF54556">
    <property type="entry name" value="Chitinase insertion domain"/>
    <property type="match status" value="2"/>
</dbReference>
<gene>
    <name evidence="3" type="ORF">C0Q70_02170</name>
</gene>
<dbReference type="GO" id="GO:0004568">
    <property type="term" value="F:chitinase activity"/>
    <property type="evidence" value="ECO:0007669"/>
    <property type="project" value="TreeGrafter"/>
</dbReference>
<dbReference type="SMART" id="SM00636">
    <property type="entry name" value="Glyco_18"/>
    <property type="match status" value="1"/>
</dbReference>
<dbReference type="InterPro" id="IPR001223">
    <property type="entry name" value="Glyco_hydro18_cat"/>
</dbReference>
<dbReference type="GO" id="GO:0005975">
    <property type="term" value="P:carbohydrate metabolic process"/>
    <property type="evidence" value="ECO:0007669"/>
    <property type="project" value="InterPro"/>
</dbReference>
<dbReference type="InterPro" id="IPR050314">
    <property type="entry name" value="Glycosyl_Hydrlase_18"/>
</dbReference>
<dbReference type="OrthoDB" id="73875at2759"/>
<evidence type="ECO:0000259" key="2">
    <source>
        <dbReference type="PROSITE" id="PS51910"/>
    </source>
</evidence>
<protein>
    <recommendedName>
        <fullName evidence="2">GH18 domain-containing protein</fullName>
    </recommendedName>
</protein>
<keyword evidence="1" id="KW-1015">Disulfide bond</keyword>
<feature type="domain" description="GH18" evidence="2">
    <location>
        <begin position="1"/>
        <end position="462"/>
    </location>
</feature>
<name>A0A2T7Q1K8_POMCA</name>
<dbReference type="InterPro" id="IPR017853">
    <property type="entry name" value="GH"/>
</dbReference>
<dbReference type="GO" id="GO:0008061">
    <property type="term" value="F:chitin binding"/>
    <property type="evidence" value="ECO:0007669"/>
    <property type="project" value="InterPro"/>
</dbReference>
<evidence type="ECO:0000256" key="1">
    <source>
        <dbReference type="ARBA" id="ARBA00023157"/>
    </source>
</evidence>
<dbReference type="GO" id="GO:0005576">
    <property type="term" value="C:extracellular region"/>
    <property type="evidence" value="ECO:0007669"/>
    <property type="project" value="TreeGrafter"/>
</dbReference>
<dbReference type="Gene3D" id="3.20.20.80">
    <property type="entry name" value="Glycosidases"/>
    <property type="match status" value="3"/>
</dbReference>
<dbReference type="GO" id="GO:0006032">
    <property type="term" value="P:chitin catabolic process"/>
    <property type="evidence" value="ECO:0007669"/>
    <property type="project" value="TreeGrafter"/>
</dbReference>
<reference evidence="3 4" key="1">
    <citation type="submission" date="2018-04" db="EMBL/GenBank/DDBJ databases">
        <title>The genome of golden apple snail Pomacea canaliculata provides insight into stress tolerance and invasive adaptation.</title>
        <authorList>
            <person name="Liu C."/>
            <person name="Liu B."/>
            <person name="Ren Y."/>
            <person name="Zhang Y."/>
            <person name="Wang H."/>
            <person name="Li S."/>
            <person name="Jiang F."/>
            <person name="Yin L."/>
            <person name="Zhang G."/>
            <person name="Qian W."/>
            <person name="Fan W."/>
        </authorList>
    </citation>
    <scope>NUCLEOTIDE SEQUENCE [LARGE SCALE GENOMIC DNA]</scope>
    <source>
        <strain evidence="3">SZHN2017</strain>
        <tissue evidence="3">Muscle</tissue>
    </source>
</reference>
<organism evidence="3 4">
    <name type="scientific">Pomacea canaliculata</name>
    <name type="common">Golden apple snail</name>
    <dbReference type="NCBI Taxonomy" id="400727"/>
    <lineage>
        <taxon>Eukaryota</taxon>
        <taxon>Metazoa</taxon>
        <taxon>Spiralia</taxon>
        <taxon>Lophotrochozoa</taxon>
        <taxon>Mollusca</taxon>
        <taxon>Gastropoda</taxon>
        <taxon>Caenogastropoda</taxon>
        <taxon>Architaenioglossa</taxon>
        <taxon>Ampullarioidea</taxon>
        <taxon>Ampullariidae</taxon>
        <taxon>Pomacea</taxon>
    </lineage>
</organism>
<dbReference type="Proteomes" id="UP000245119">
    <property type="component" value="Linkage Group LG1"/>
</dbReference>
<keyword evidence="4" id="KW-1185">Reference proteome</keyword>
<dbReference type="SUPFAM" id="SSF51445">
    <property type="entry name" value="(Trans)glycosidases"/>
    <property type="match status" value="2"/>
</dbReference>
<dbReference type="EMBL" id="PZQS01000001">
    <property type="protein sequence ID" value="PVD39536.1"/>
    <property type="molecule type" value="Genomic_DNA"/>
</dbReference>
<dbReference type="FunFam" id="3.10.50.10:FF:000001">
    <property type="entry name" value="Chitinase 3-like 1"/>
    <property type="match status" value="2"/>
</dbReference>
<dbReference type="STRING" id="400727.A0A2T7Q1K8"/>
<accession>A0A2T7Q1K8</accession>
<dbReference type="PANTHER" id="PTHR11177:SF404">
    <property type="entry name" value="HISTIDINE-RICH CARBOXYL TERMINUS PROTEIN 1 ISOFORM X1"/>
    <property type="match status" value="1"/>
</dbReference>
<dbReference type="PANTHER" id="PTHR11177">
    <property type="entry name" value="CHITINASE"/>
    <property type="match status" value="1"/>
</dbReference>